<dbReference type="SUPFAM" id="SSF49879">
    <property type="entry name" value="SMAD/FHA domain"/>
    <property type="match status" value="1"/>
</dbReference>
<evidence type="ECO:0000256" key="6">
    <source>
        <dbReference type="ARBA" id="ARBA00023136"/>
    </source>
</evidence>
<protein>
    <submittedName>
        <fullName evidence="10">RDD family protein</fullName>
    </submittedName>
</protein>
<keyword evidence="5 8" id="KW-1133">Transmembrane helix</keyword>
<feature type="transmembrane region" description="Helical" evidence="8">
    <location>
        <begin position="28"/>
        <end position="49"/>
    </location>
</feature>
<evidence type="ECO:0000256" key="5">
    <source>
        <dbReference type="ARBA" id="ARBA00022989"/>
    </source>
</evidence>
<dbReference type="RefSeq" id="WP_289454109.1">
    <property type="nucleotide sequence ID" value="NZ_JAUCGQ010000001.1"/>
</dbReference>
<comment type="caution">
    <text evidence="10">The sequence shown here is derived from an EMBL/GenBank/DDBJ whole genome shotgun (WGS) entry which is preliminary data.</text>
</comment>
<proteinExistence type="predicted"/>
<evidence type="ECO:0000256" key="2">
    <source>
        <dbReference type="ARBA" id="ARBA00022475"/>
    </source>
</evidence>
<evidence type="ECO:0000256" key="3">
    <source>
        <dbReference type="ARBA" id="ARBA00022553"/>
    </source>
</evidence>
<dbReference type="Pfam" id="PF00498">
    <property type="entry name" value="FHA"/>
    <property type="match status" value="1"/>
</dbReference>
<accession>A0ABT7SDX2</accession>
<feature type="transmembrane region" description="Helical" evidence="8">
    <location>
        <begin position="118"/>
        <end position="140"/>
    </location>
</feature>
<sequence length="487" mass="48313">MGRAAQTDVAGSGLAVAPGAVAPVGVRVGAFTLDVVAVTTVAAVAFAVARTAAARPGSEPGLTAVVVADGAALAFGIGQWIAEATTGATLGSALLRIRTVSATTGRPAGLARILLRQLVIGLGSLACGVGAWVVAASGAWDKGVAQRGWHDKAAGTLVLRADAVRGAVPADVADSYASAVARVVGPPAPPAARRDRAERMPATVAVRVVVPDAPPTPREGVDASDAAHPSAAAGGVAPAAPLDRAAAPLDRAAPAAPASDETAVTSAVRSAGAVSVPVVPVSPVVPVAPVVPAFPVAALRPNDTADVPNPYTGMTPVVPPPGPGLIEPPPGFAPPPAAPAARAPRSADLGDLEHTRLRSIDRALATPVARAAASTAPHPTTLRLAFDTGEVVDVTGDGLVGRNPAAQAGVTHLVAIEDPDRSVSKVHLAFGPDGDGQLWVLDRGSTNGTVLVRPDGSRATLPPGARAVIGAGWAVRFGERTARVEAR</sequence>
<dbReference type="InterPro" id="IPR008984">
    <property type="entry name" value="SMAD_FHA_dom_sf"/>
</dbReference>
<dbReference type="InterPro" id="IPR000253">
    <property type="entry name" value="FHA_dom"/>
</dbReference>
<name>A0ABT7SDX2_9CELL</name>
<reference evidence="10 11" key="1">
    <citation type="submission" date="2023-06" db="EMBL/GenBank/DDBJ databases">
        <title>Cellulomonas sp. MW4 Whole genome sequence.</title>
        <authorList>
            <person name="Park S."/>
        </authorList>
    </citation>
    <scope>NUCLEOTIDE SEQUENCE [LARGE SCALE GENOMIC DNA]</scope>
    <source>
        <strain evidence="10 11">MW4</strain>
    </source>
</reference>
<dbReference type="Gene3D" id="2.60.200.20">
    <property type="match status" value="1"/>
</dbReference>
<keyword evidence="4 8" id="KW-0812">Transmembrane</keyword>
<evidence type="ECO:0000313" key="11">
    <source>
        <dbReference type="Proteomes" id="UP001529338"/>
    </source>
</evidence>
<feature type="domain" description="FHA" evidence="9">
    <location>
        <begin position="398"/>
        <end position="451"/>
    </location>
</feature>
<keyword evidence="2" id="KW-1003">Cell membrane</keyword>
<dbReference type="InterPro" id="IPR051791">
    <property type="entry name" value="Pra-immunoreactive"/>
</dbReference>
<organism evidence="10 11">
    <name type="scientific">Cellulomonas alba</name>
    <dbReference type="NCBI Taxonomy" id="3053467"/>
    <lineage>
        <taxon>Bacteria</taxon>
        <taxon>Bacillati</taxon>
        <taxon>Actinomycetota</taxon>
        <taxon>Actinomycetes</taxon>
        <taxon>Micrococcales</taxon>
        <taxon>Cellulomonadaceae</taxon>
        <taxon>Cellulomonas</taxon>
    </lineage>
</organism>
<dbReference type="Proteomes" id="UP001529338">
    <property type="component" value="Unassembled WGS sequence"/>
</dbReference>
<feature type="region of interest" description="Disordered" evidence="7">
    <location>
        <begin position="211"/>
        <end position="237"/>
    </location>
</feature>
<evidence type="ECO:0000256" key="7">
    <source>
        <dbReference type="SAM" id="MobiDB-lite"/>
    </source>
</evidence>
<dbReference type="EMBL" id="JAUCGQ010000001">
    <property type="protein sequence ID" value="MDM7854376.1"/>
    <property type="molecule type" value="Genomic_DNA"/>
</dbReference>
<evidence type="ECO:0000256" key="4">
    <source>
        <dbReference type="ARBA" id="ARBA00022692"/>
    </source>
</evidence>
<keyword evidence="11" id="KW-1185">Reference proteome</keyword>
<evidence type="ECO:0000256" key="8">
    <source>
        <dbReference type="SAM" id="Phobius"/>
    </source>
</evidence>
<dbReference type="PROSITE" id="PS50006">
    <property type="entry name" value="FHA_DOMAIN"/>
    <property type="match status" value="1"/>
</dbReference>
<gene>
    <name evidence="10" type="ORF">QRT04_05485</name>
</gene>
<evidence type="ECO:0000256" key="1">
    <source>
        <dbReference type="ARBA" id="ARBA00004651"/>
    </source>
</evidence>
<dbReference type="Pfam" id="PF06271">
    <property type="entry name" value="RDD"/>
    <property type="match status" value="1"/>
</dbReference>
<feature type="compositionally biased region" description="Low complexity" evidence="7">
    <location>
        <begin position="223"/>
        <end position="237"/>
    </location>
</feature>
<dbReference type="InterPro" id="IPR010432">
    <property type="entry name" value="RDD"/>
</dbReference>
<evidence type="ECO:0000259" key="9">
    <source>
        <dbReference type="PROSITE" id="PS50006"/>
    </source>
</evidence>
<comment type="subcellular location">
    <subcellularLocation>
        <location evidence="1">Cell membrane</location>
        <topology evidence="1">Multi-pass membrane protein</topology>
    </subcellularLocation>
</comment>
<dbReference type="CDD" id="cd00060">
    <property type="entry name" value="FHA"/>
    <property type="match status" value="1"/>
</dbReference>
<dbReference type="PANTHER" id="PTHR36115">
    <property type="entry name" value="PROLINE-RICH ANTIGEN HOMOLOG-RELATED"/>
    <property type="match status" value="1"/>
</dbReference>
<keyword evidence="6 8" id="KW-0472">Membrane</keyword>
<keyword evidence="3" id="KW-0597">Phosphoprotein</keyword>
<evidence type="ECO:0000313" key="10">
    <source>
        <dbReference type="EMBL" id="MDM7854376.1"/>
    </source>
</evidence>
<dbReference type="PANTHER" id="PTHR36115:SF6">
    <property type="entry name" value="PROLINE-RICH ANTIGEN HOMOLOG"/>
    <property type="match status" value="1"/>
</dbReference>